<gene>
    <name evidence="2" type="ORF">JAAARDRAFT_584790</name>
</gene>
<dbReference type="EMBL" id="KL197760">
    <property type="protein sequence ID" value="KDQ50428.1"/>
    <property type="molecule type" value="Genomic_DNA"/>
</dbReference>
<sequence>MDTPARASMMEGVLKDVGSAKRKLEALDRRVGVLHLLTQAQASTVQTLLEPNAYPHHALHCPSSCSNDQSSSAGCQGSCRRGEKGSQGNP</sequence>
<dbReference type="HOGENOM" id="CLU_2441169_0_0_1"/>
<keyword evidence="3" id="KW-1185">Reference proteome</keyword>
<evidence type="ECO:0000313" key="2">
    <source>
        <dbReference type="EMBL" id="KDQ50428.1"/>
    </source>
</evidence>
<dbReference type="AlphaFoldDB" id="A0A067P6D7"/>
<reference evidence="3" key="1">
    <citation type="journal article" date="2014" name="Proc. Natl. Acad. Sci. U.S.A.">
        <title>Extensive sampling of basidiomycete genomes demonstrates inadequacy of the white-rot/brown-rot paradigm for wood decay fungi.</title>
        <authorList>
            <person name="Riley R."/>
            <person name="Salamov A.A."/>
            <person name="Brown D.W."/>
            <person name="Nagy L.G."/>
            <person name="Floudas D."/>
            <person name="Held B.W."/>
            <person name="Levasseur A."/>
            <person name="Lombard V."/>
            <person name="Morin E."/>
            <person name="Otillar R."/>
            <person name="Lindquist E.A."/>
            <person name="Sun H."/>
            <person name="LaButti K.M."/>
            <person name="Schmutz J."/>
            <person name="Jabbour D."/>
            <person name="Luo H."/>
            <person name="Baker S.E."/>
            <person name="Pisabarro A.G."/>
            <person name="Walton J.D."/>
            <person name="Blanchette R.A."/>
            <person name="Henrissat B."/>
            <person name="Martin F."/>
            <person name="Cullen D."/>
            <person name="Hibbett D.S."/>
            <person name="Grigoriev I.V."/>
        </authorList>
    </citation>
    <scope>NUCLEOTIDE SEQUENCE [LARGE SCALE GENOMIC DNA]</scope>
    <source>
        <strain evidence="3">MUCL 33604</strain>
    </source>
</reference>
<feature type="region of interest" description="Disordered" evidence="1">
    <location>
        <begin position="61"/>
        <end position="90"/>
    </location>
</feature>
<accession>A0A067P6D7</accession>
<evidence type="ECO:0000256" key="1">
    <source>
        <dbReference type="SAM" id="MobiDB-lite"/>
    </source>
</evidence>
<evidence type="ECO:0000313" key="3">
    <source>
        <dbReference type="Proteomes" id="UP000027265"/>
    </source>
</evidence>
<feature type="compositionally biased region" description="Low complexity" evidence="1">
    <location>
        <begin position="63"/>
        <end position="72"/>
    </location>
</feature>
<organism evidence="2 3">
    <name type="scientific">Jaapia argillacea MUCL 33604</name>
    <dbReference type="NCBI Taxonomy" id="933084"/>
    <lineage>
        <taxon>Eukaryota</taxon>
        <taxon>Fungi</taxon>
        <taxon>Dikarya</taxon>
        <taxon>Basidiomycota</taxon>
        <taxon>Agaricomycotina</taxon>
        <taxon>Agaricomycetes</taxon>
        <taxon>Agaricomycetidae</taxon>
        <taxon>Jaapiales</taxon>
        <taxon>Jaapiaceae</taxon>
        <taxon>Jaapia</taxon>
    </lineage>
</organism>
<dbReference type="InParanoid" id="A0A067P6D7"/>
<proteinExistence type="predicted"/>
<dbReference type="Proteomes" id="UP000027265">
    <property type="component" value="Unassembled WGS sequence"/>
</dbReference>
<name>A0A067P6D7_9AGAM</name>
<protein>
    <submittedName>
        <fullName evidence="2">Uncharacterized protein</fullName>
    </submittedName>
</protein>